<feature type="signal peptide" evidence="1">
    <location>
        <begin position="1"/>
        <end position="31"/>
    </location>
</feature>
<evidence type="ECO:0000313" key="2">
    <source>
        <dbReference type="EMBL" id="USD22892.1"/>
    </source>
</evidence>
<accession>A0ABY4VKA6</accession>
<keyword evidence="3" id="KW-1185">Reference proteome</keyword>
<dbReference type="RefSeq" id="WP_252085245.1">
    <property type="nucleotide sequence ID" value="NZ_CP092418.1"/>
</dbReference>
<protein>
    <recommendedName>
        <fullName evidence="4">Peptidase M61 catalytic domain-containing protein</fullName>
    </recommendedName>
</protein>
<sequence>MIIKKSFRTIALAITMAVVCSCLGFSSIAVANTISTKLEKKGNGNWFVTFVSEKPIKKLAFKSSPDNSRSKRWAPTSNGYQFEFVDEVESLVREDGSAFTEATFHLTPTYTALPKEYAPFTPFSDGSYLLHTGRFFACADSCQPSLNKWYLTIVTPESDNIILHGRIYQGSIGWTAFDEGSKVYIGHGEPIQSDHFVSVIDELLPEKLLHQMSTQLPELMDFFADKMGALGYRPALFASFSSTDDGRHGHQGGTLPGQIFMHWYGKKSVVEAIDVDELFWLFSHEVAHLYQREGADVIDTADSWLHEGAADYFAGLAFESILSKGYLSQKIK</sequence>
<dbReference type="Proteomes" id="UP001055658">
    <property type="component" value="Chromosome"/>
</dbReference>
<reference evidence="2" key="1">
    <citation type="submission" date="2022-02" db="EMBL/GenBank/DDBJ databases">
        <title>Coral-associated bacteria.</title>
        <authorList>
            <person name="Tang K."/>
            <person name="Wang X."/>
        </authorList>
    </citation>
    <scope>NUCLEOTIDE SEQUENCE</scope>
    <source>
        <strain evidence="2">SCSIO 43006</strain>
    </source>
</reference>
<evidence type="ECO:0008006" key="4">
    <source>
        <dbReference type="Google" id="ProtNLM"/>
    </source>
</evidence>
<name>A0ABY4VKA6_9GAMM</name>
<evidence type="ECO:0000256" key="1">
    <source>
        <dbReference type="SAM" id="SignalP"/>
    </source>
</evidence>
<evidence type="ECO:0000313" key="3">
    <source>
        <dbReference type="Proteomes" id="UP001055658"/>
    </source>
</evidence>
<dbReference type="EMBL" id="CP092418">
    <property type="protein sequence ID" value="USD22892.1"/>
    <property type="molecule type" value="Genomic_DNA"/>
</dbReference>
<feature type="chain" id="PRO_5045346408" description="Peptidase M61 catalytic domain-containing protein" evidence="1">
    <location>
        <begin position="32"/>
        <end position="332"/>
    </location>
</feature>
<dbReference type="PROSITE" id="PS51257">
    <property type="entry name" value="PROKAR_LIPOPROTEIN"/>
    <property type="match status" value="1"/>
</dbReference>
<gene>
    <name evidence="2" type="ORF">MJO52_07055</name>
</gene>
<proteinExistence type="predicted"/>
<organism evidence="2 3">
    <name type="scientific">Microbulbifer variabilis</name>
    <dbReference type="NCBI Taxonomy" id="266805"/>
    <lineage>
        <taxon>Bacteria</taxon>
        <taxon>Pseudomonadati</taxon>
        <taxon>Pseudomonadota</taxon>
        <taxon>Gammaproteobacteria</taxon>
        <taxon>Cellvibrionales</taxon>
        <taxon>Microbulbiferaceae</taxon>
        <taxon>Microbulbifer</taxon>
    </lineage>
</organism>
<keyword evidence="1" id="KW-0732">Signal</keyword>